<dbReference type="EMBL" id="DSPX01000100">
    <property type="protein sequence ID" value="HGG01016.1"/>
    <property type="molecule type" value="Genomic_DNA"/>
</dbReference>
<sequence>MVDATKPGILYLVGTPIGNLEDITFRALRILREVDLIAAEDTRHTGKLLHHFQIQKPQISYHEHNLKQRGAELVAKLLQGENIALVTDAGTPGIADPGTAIVQSCIEAGITVVPIPGPSAAIAALSVAGLPTERFVFEGFLPSKGKPRRERLQAIATETRTIILYEAPHRLVQTLEDLGEHLDQQRHLVIARELTKLYEEFWRGSIAAAISHYQLQAKHIGEFTLIVAGKTQTAHRLSEEALKSELENLLKQGMSRSQATQHLAQEASLPRRQIYQLALTIPDPEPPSEGN</sequence>
<comment type="caution">
    <text evidence="8">The sequence shown here is derived from an EMBL/GenBank/DDBJ whole genome shotgun (WGS) entry which is preliminary data.</text>
</comment>
<dbReference type="GO" id="GO:0070677">
    <property type="term" value="F:rRNA (cytosine-2'-O-)-methyltransferase activity"/>
    <property type="evidence" value="ECO:0007669"/>
    <property type="project" value="UniProtKB-UniRule"/>
</dbReference>
<comment type="similarity">
    <text evidence="6">Belongs to the methyltransferase superfamily. RsmI family.</text>
</comment>
<keyword evidence="2 6" id="KW-0698">rRNA processing</keyword>
<organism evidence="8">
    <name type="scientific">Planktothricoides sp. SpSt-374</name>
    <dbReference type="NCBI Taxonomy" id="2282167"/>
    <lineage>
        <taxon>Bacteria</taxon>
        <taxon>Bacillati</taxon>
        <taxon>Cyanobacteriota</taxon>
        <taxon>Cyanophyceae</taxon>
        <taxon>Oscillatoriophycideae</taxon>
        <taxon>Oscillatoriales</taxon>
        <taxon>Oscillatoriaceae</taxon>
        <taxon>Planktothricoides</taxon>
    </lineage>
</organism>
<dbReference type="GO" id="GO:0005737">
    <property type="term" value="C:cytoplasm"/>
    <property type="evidence" value="ECO:0007669"/>
    <property type="project" value="UniProtKB-SubCell"/>
</dbReference>
<evidence type="ECO:0000256" key="5">
    <source>
        <dbReference type="ARBA" id="ARBA00022691"/>
    </source>
</evidence>
<comment type="subcellular location">
    <subcellularLocation>
        <location evidence="6">Cytoplasm</location>
    </subcellularLocation>
</comment>
<reference evidence="8" key="1">
    <citation type="journal article" date="2020" name="mSystems">
        <title>Genome- and Community-Level Interaction Insights into Carbon Utilization and Element Cycling Functions of Hydrothermarchaeota in Hydrothermal Sediment.</title>
        <authorList>
            <person name="Zhou Z."/>
            <person name="Liu Y."/>
            <person name="Xu W."/>
            <person name="Pan J."/>
            <person name="Luo Z.H."/>
            <person name="Li M."/>
        </authorList>
    </citation>
    <scope>NUCLEOTIDE SEQUENCE [LARGE SCALE GENOMIC DNA]</scope>
    <source>
        <strain evidence="8">SpSt-374</strain>
    </source>
</reference>
<evidence type="ECO:0000256" key="2">
    <source>
        <dbReference type="ARBA" id="ARBA00022552"/>
    </source>
</evidence>
<evidence type="ECO:0000259" key="7">
    <source>
        <dbReference type="Pfam" id="PF00590"/>
    </source>
</evidence>
<dbReference type="FunFam" id="3.40.1010.10:FF:000002">
    <property type="entry name" value="Ribosomal RNA small subunit methyltransferase I"/>
    <property type="match status" value="1"/>
</dbReference>
<dbReference type="Gene3D" id="3.40.1010.10">
    <property type="entry name" value="Cobalt-precorrin-4 Transmethylase, Domain 1"/>
    <property type="match status" value="1"/>
</dbReference>
<protein>
    <recommendedName>
        <fullName evidence="6">Ribosomal RNA small subunit methyltransferase I</fullName>
        <ecNumber evidence="6">2.1.1.198</ecNumber>
    </recommendedName>
    <alternativeName>
        <fullName evidence="6">16S rRNA 2'-O-ribose C1402 methyltransferase</fullName>
    </alternativeName>
    <alternativeName>
        <fullName evidence="6">rRNA (cytidine-2'-O-)-methyltransferase RsmI</fullName>
    </alternativeName>
</protein>
<dbReference type="InterPro" id="IPR014777">
    <property type="entry name" value="4pyrrole_Mease_sub1"/>
</dbReference>
<gene>
    <name evidence="6 8" type="primary">rsmI</name>
    <name evidence="8" type="ORF">ENR15_10305</name>
</gene>
<dbReference type="NCBIfam" id="TIGR00096">
    <property type="entry name" value="16S rRNA (cytidine(1402)-2'-O)-methyltransferase"/>
    <property type="match status" value="1"/>
</dbReference>
<evidence type="ECO:0000256" key="6">
    <source>
        <dbReference type="HAMAP-Rule" id="MF_01877"/>
    </source>
</evidence>
<dbReference type="PIRSF" id="PIRSF005917">
    <property type="entry name" value="MTase_YraL"/>
    <property type="match status" value="1"/>
</dbReference>
<dbReference type="CDD" id="cd11648">
    <property type="entry name" value="RsmI"/>
    <property type="match status" value="1"/>
</dbReference>
<feature type="domain" description="Tetrapyrrole methylase" evidence="7">
    <location>
        <begin position="10"/>
        <end position="208"/>
    </location>
</feature>
<dbReference type="EC" id="2.1.1.198" evidence="6"/>
<dbReference type="Pfam" id="PF00590">
    <property type="entry name" value="TP_methylase"/>
    <property type="match status" value="1"/>
</dbReference>
<dbReference type="HAMAP" id="MF_01877">
    <property type="entry name" value="16SrRNA_methyltr_I"/>
    <property type="match status" value="1"/>
</dbReference>
<dbReference type="PANTHER" id="PTHR46111">
    <property type="entry name" value="RIBOSOMAL RNA SMALL SUBUNIT METHYLTRANSFERASE I"/>
    <property type="match status" value="1"/>
</dbReference>
<keyword evidence="3 6" id="KW-0489">Methyltransferase</keyword>
<keyword evidence="5 6" id="KW-0949">S-adenosyl-L-methionine</keyword>
<dbReference type="InterPro" id="IPR035996">
    <property type="entry name" value="4pyrrol_Methylase_sf"/>
</dbReference>
<name>A0A7C3VRR1_9CYAN</name>
<dbReference type="Gene3D" id="3.30.950.10">
    <property type="entry name" value="Methyltransferase, Cobalt-precorrin-4 Transmethylase, Domain 2"/>
    <property type="match status" value="1"/>
</dbReference>
<evidence type="ECO:0000256" key="1">
    <source>
        <dbReference type="ARBA" id="ARBA00022490"/>
    </source>
</evidence>
<comment type="catalytic activity">
    <reaction evidence="6">
        <text>cytidine(1402) in 16S rRNA + S-adenosyl-L-methionine = 2'-O-methylcytidine(1402) in 16S rRNA + S-adenosyl-L-homocysteine + H(+)</text>
        <dbReference type="Rhea" id="RHEA:42924"/>
        <dbReference type="Rhea" id="RHEA-COMP:10285"/>
        <dbReference type="Rhea" id="RHEA-COMP:10286"/>
        <dbReference type="ChEBI" id="CHEBI:15378"/>
        <dbReference type="ChEBI" id="CHEBI:57856"/>
        <dbReference type="ChEBI" id="CHEBI:59789"/>
        <dbReference type="ChEBI" id="CHEBI:74495"/>
        <dbReference type="ChEBI" id="CHEBI:82748"/>
        <dbReference type="EC" id="2.1.1.198"/>
    </reaction>
</comment>
<dbReference type="InterPro" id="IPR008189">
    <property type="entry name" value="rRNA_ssu_MeTfrase_I"/>
</dbReference>
<dbReference type="FunFam" id="3.30.950.10:FF:000002">
    <property type="entry name" value="Ribosomal RNA small subunit methyltransferase I"/>
    <property type="match status" value="1"/>
</dbReference>
<evidence type="ECO:0000256" key="4">
    <source>
        <dbReference type="ARBA" id="ARBA00022679"/>
    </source>
</evidence>
<evidence type="ECO:0000256" key="3">
    <source>
        <dbReference type="ARBA" id="ARBA00022603"/>
    </source>
</evidence>
<keyword evidence="4 6" id="KW-0808">Transferase</keyword>
<accession>A0A7C3VRR1</accession>
<dbReference type="InterPro" id="IPR014776">
    <property type="entry name" value="4pyrrole_Mease_sub2"/>
</dbReference>
<dbReference type="AlphaFoldDB" id="A0A7C3VRR1"/>
<keyword evidence="1 6" id="KW-0963">Cytoplasm</keyword>
<proteinExistence type="inferred from homology"/>
<dbReference type="InterPro" id="IPR000878">
    <property type="entry name" value="4pyrrol_Mease"/>
</dbReference>
<dbReference type="SUPFAM" id="SSF53790">
    <property type="entry name" value="Tetrapyrrole methylase"/>
    <property type="match status" value="1"/>
</dbReference>
<evidence type="ECO:0000313" key="8">
    <source>
        <dbReference type="EMBL" id="HGG01016.1"/>
    </source>
</evidence>
<dbReference type="PANTHER" id="PTHR46111:SF1">
    <property type="entry name" value="RIBOSOMAL RNA SMALL SUBUNIT METHYLTRANSFERASE I"/>
    <property type="match status" value="1"/>
</dbReference>
<comment type="function">
    <text evidence="6">Catalyzes the 2'-O-methylation of the ribose of cytidine 1402 (C1402) in 16S rRNA.</text>
</comment>